<accession>A0ABU9E2E3</accession>
<protein>
    <recommendedName>
        <fullName evidence="3">SGNH/GDSL hydrolase family protein</fullName>
    </recommendedName>
</protein>
<comment type="caution">
    <text evidence="1">The sequence shown here is derived from an EMBL/GenBank/DDBJ whole genome shotgun (WGS) entry which is preliminary data.</text>
</comment>
<reference evidence="1 2" key="1">
    <citation type="submission" date="2024-04" db="EMBL/GenBank/DDBJ databases">
        <title>draft genome sequnece of Flavobacterium buctense JCM 30750.</title>
        <authorList>
            <person name="Kim D.-U."/>
        </authorList>
    </citation>
    <scope>NUCLEOTIDE SEQUENCE [LARGE SCALE GENOMIC DNA]</scope>
    <source>
        <strain evidence="1 2">JCM 30750</strain>
    </source>
</reference>
<gene>
    <name evidence="1" type="ORF">WMW71_10640</name>
</gene>
<proteinExistence type="predicted"/>
<evidence type="ECO:0000313" key="1">
    <source>
        <dbReference type="EMBL" id="MEK8180795.1"/>
    </source>
</evidence>
<evidence type="ECO:0008006" key="3">
    <source>
        <dbReference type="Google" id="ProtNLM"/>
    </source>
</evidence>
<organism evidence="1 2">
    <name type="scientific">Flavobacterium buctense</name>
    <dbReference type="NCBI Taxonomy" id="1648146"/>
    <lineage>
        <taxon>Bacteria</taxon>
        <taxon>Pseudomonadati</taxon>
        <taxon>Bacteroidota</taxon>
        <taxon>Flavobacteriia</taxon>
        <taxon>Flavobacteriales</taxon>
        <taxon>Flavobacteriaceae</taxon>
        <taxon>Flavobacterium</taxon>
    </lineage>
</organism>
<evidence type="ECO:0000313" key="2">
    <source>
        <dbReference type="Proteomes" id="UP001491349"/>
    </source>
</evidence>
<dbReference type="Proteomes" id="UP001491349">
    <property type="component" value="Unassembled WGS sequence"/>
</dbReference>
<dbReference type="RefSeq" id="WP_187661184.1">
    <property type="nucleotide sequence ID" value="NZ_JACTAB010000010.1"/>
</dbReference>
<sequence>MNEKTLFKSALVTLFIVVSVVLGYELYFRSQGVKVDYDDGTSLWSDKRAKTNQPAENAVVFIGSSRIKYDLDISTWNALTKVEAVQLAIEGSCPRPALEDLANDPNFKGKLVIDVTEGLFFSNAPPNLELPLKNIKYFHDRTPAQIVGFELNKVLESQLVILDKNNYSLNAQLDALELKSRPGVFMMPIFPMNFGRTTFDRQAYMTDSFVADAKECKKVIDIWGFFASLSKGAPPTPQAAYDAIFKSVAEQVNKIKARGGEVVFVRTPSSGPYFQGESMAFPRDKFWDRLLKETNSPGIHFKDYPAIANFDCPELSHLKKSDAVIFTKHFFELLSQQKGFAFLKNKSTN</sequence>
<dbReference type="EMBL" id="JBBPCB010000006">
    <property type="protein sequence ID" value="MEK8180795.1"/>
    <property type="molecule type" value="Genomic_DNA"/>
</dbReference>
<keyword evidence="2" id="KW-1185">Reference proteome</keyword>
<name>A0ABU9E2E3_9FLAO</name>